<proteinExistence type="inferred from homology"/>
<comment type="function">
    <text evidence="1">The B regulatory subunit might modulate substrate selectivity and catalytic activity, and also might direct the localization of the catalytic enzyme to a particular subcellular compartment.</text>
</comment>
<sequence length="479" mass="54923">MGLHRNSPKASPVKKSVSSPVKKPVASPVKTSVTLQYLFNLETNTTNGSSISSPKSGKQSSFESENEQIQSLISHCGLIFTFTDPQESPSQQDFKRLKLLHLLTLLKSTRKPLPDGVISSLVSMIAVNLFRPLPPSSNQNISSELADEEDLGSILSPAWPHLQIAYDILQKLVQVVDPKILRNYVDPHFLASLLALFQSDDPRERECVKNVYHRIYARFTFYRSFMRKSTNDVFLHYICEAEKHSGIAELLEIWGSIINGFTVPLKEEHKLFLMRVLIPLHKCKRMQVYSRQLSYCVSQFVQKEPMLGGVIVRGILRYWPVTNCQKEVLLIGELEELVENMDPDQYRKLGPPICSQITRCLNSWNVQVAERALYIWNNEQFVKMASWASEEVFPVVIEGMEKNLKWHWSKSVKQLTENVKAMLKGMDPILYDKCLAQVAHRENLACQEEIKRKERWERVEMEAAKNQFLPPTQCICVSN</sequence>
<dbReference type="Proteomes" id="UP001141552">
    <property type="component" value="Unassembled WGS sequence"/>
</dbReference>
<evidence type="ECO:0000256" key="2">
    <source>
        <dbReference type="SAM" id="MobiDB-lite"/>
    </source>
</evidence>
<dbReference type="GO" id="GO:0007165">
    <property type="term" value="P:signal transduction"/>
    <property type="evidence" value="ECO:0007669"/>
    <property type="project" value="InterPro"/>
</dbReference>
<keyword evidence="4" id="KW-1185">Reference proteome</keyword>
<protein>
    <recommendedName>
        <fullName evidence="1">Serine/threonine protein phosphatase 2A regulatory subunit</fullName>
    </recommendedName>
</protein>
<dbReference type="Gene3D" id="1.25.10.10">
    <property type="entry name" value="Leucine-rich Repeat Variant"/>
    <property type="match status" value="1"/>
</dbReference>
<accession>A0A9Q0FDM8</accession>
<evidence type="ECO:0000313" key="4">
    <source>
        <dbReference type="Proteomes" id="UP001141552"/>
    </source>
</evidence>
<feature type="region of interest" description="Disordered" evidence="2">
    <location>
        <begin position="1"/>
        <end position="27"/>
    </location>
</feature>
<reference evidence="3" key="1">
    <citation type="submission" date="2022-02" db="EMBL/GenBank/DDBJ databases">
        <authorList>
            <person name="Henning P.M."/>
            <person name="McCubbin A.G."/>
            <person name="Shore J.S."/>
        </authorList>
    </citation>
    <scope>NUCLEOTIDE SEQUENCE</scope>
    <source>
        <strain evidence="3">F60SS</strain>
        <tissue evidence="3">Leaves</tissue>
    </source>
</reference>
<name>A0A9Q0FDM8_9ROSI</name>
<comment type="similarity">
    <text evidence="1">Belongs to the phosphatase 2A regulatory subunit.</text>
</comment>
<evidence type="ECO:0000256" key="1">
    <source>
        <dbReference type="PIRNR" id="PIRNR028043"/>
    </source>
</evidence>
<dbReference type="PANTHER" id="PTHR10257:SF28">
    <property type="entry name" value="SERINE_THREONINE PROTEIN PHOSPHATASE 2A REGULATORY SUBUNIT"/>
    <property type="match status" value="1"/>
</dbReference>
<dbReference type="InterPro" id="IPR002554">
    <property type="entry name" value="PP2A_B56"/>
</dbReference>
<gene>
    <name evidence="3" type="ORF">Tsubulata_017156</name>
</gene>
<dbReference type="OrthoDB" id="768580at2759"/>
<reference evidence="3" key="2">
    <citation type="journal article" date="2023" name="Plants (Basel)">
        <title>Annotation of the Turnera subulata (Passifloraceae) Draft Genome Reveals the S-Locus Evolved after the Divergence of Turneroideae from Passifloroideae in a Stepwise Manner.</title>
        <authorList>
            <person name="Henning P.M."/>
            <person name="Roalson E.H."/>
            <person name="Mir W."/>
            <person name="McCubbin A.G."/>
            <person name="Shore J.S."/>
        </authorList>
    </citation>
    <scope>NUCLEOTIDE SEQUENCE</scope>
    <source>
        <strain evidence="3">F60SS</strain>
    </source>
</reference>
<dbReference type="GO" id="GO:0000159">
    <property type="term" value="C:protein phosphatase type 2A complex"/>
    <property type="evidence" value="ECO:0007669"/>
    <property type="project" value="UniProtKB-UniRule"/>
</dbReference>
<dbReference type="PIRSF" id="PIRSF028043">
    <property type="entry name" value="PP2A_B56"/>
    <property type="match status" value="1"/>
</dbReference>
<dbReference type="InterPro" id="IPR011989">
    <property type="entry name" value="ARM-like"/>
</dbReference>
<dbReference type="InterPro" id="IPR016024">
    <property type="entry name" value="ARM-type_fold"/>
</dbReference>
<organism evidence="3 4">
    <name type="scientific">Turnera subulata</name>
    <dbReference type="NCBI Taxonomy" id="218843"/>
    <lineage>
        <taxon>Eukaryota</taxon>
        <taxon>Viridiplantae</taxon>
        <taxon>Streptophyta</taxon>
        <taxon>Embryophyta</taxon>
        <taxon>Tracheophyta</taxon>
        <taxon>Spermatophyta</taxon>
        <taxon>Magnoliopsida</taxon>
        <taxon>eudicotyledons</taxon>
        <taxon>Gunneridae</taxon>
        <taxon>Pentapetalae</taxon>
        <taxon>rosids</taxon>
        <taxon>fabids</taxon>
        <taxon>Malpighiales</taxon>
        <taxon>Passifloraceae</taxon>
        <taxon>Turnera</taxon>
    </lineage>
</organism>
<dbReference type="GO" id="GO:0019888">
    <property type="term" value="F:protein phosphatase regulator activity"/>
    <property type="evidence" value="ECO:0007669"/>
    <property type="project" value="UniProtKB-UniRule"/>
</dbReference>
<dbReference type="FunFam" id="1.25.10.10:FF:000548">
    <property type="entry name" value="Serine/threonine protein phosphatase 2A regulatory subunit"/>
    <property type="match status" value="1"/>
</dbReference>
<dbReference type="AlphaFoldDB" id="A0A9Q0FDM8"/>
<dbReference type="PANTHER" id="PTHR10257">
    <property type="entry name" value="SERINE/THREONINE PROTEIN PHOSPHATASE 2A PP2A REGULATORY SUBUNIT B"/>
    <property type="match status" value="1"/>
</dbReference>
<feature type="compositionally biased region" description="Low complexity" evidence="2">
    <location>
        <begin position="8"/>
        <end position="27"/>
    </location>
</feature>
<evidence type="ECO:0000313" key="3">
    <source>
        <dbReference type="EMBL" id="KAJ4829548.1"/>
    </source>
</evidence>
<dbReference type="Pfam" id="PF01603">
    <property type="entry name" value="B56"/>
    <property type="match status" value="1"/>
</dbReference>
<dbReference type="EMBL" id="JAKUCV010005865">
    <property type="protein sequence ID" value="KAJ4829548.1"/>
    <property type="molecule type" value="Genomic_DNA"/>
</dbReference>
<dbReference type="SUPFAM" id="SSF48371">
    <property type="entry name" value="ARM repeat"/>
    <property type="match status" value="1"/>
</dbReference>
<comment type="caution">
    <text evidence="3">The sequence shown here is derived from an EMBL/GenBank/DDBJ whole genome shotgun (WGS) entry which is preliminary data.</text>
</comment>